<dbReference type="GO" id="GO:0004114">
    <property type="term" value="F:3',5'-cyclic-nucleotide phosphodiesterase activity"/>
    <property type="evidence" value="ECO:0007669"/>
    <property type="project" value="UniProtKB-EC"/>
</dbReference>
<keyword evidence="1" id="KW-0479">Metal-binding</keyword>
<dbReference type="OrthoDB" id="7513at2157"/>
<dbReference type="Gene3D" id="3.60.21.10">
    <property type="match status" value="1"/>
</dbReference>
<dbReference type="Proteomes" id="UP000003861">
    <property type="component" value="Unassembled WGS sequence"/>
</dbReference>
<evidence type="ECO:0000256" key="4">
    <source>
        <dbReference type="ARBA" id="ARBA00025742"/>
    </source>
</evidence>
<evidence type="ECO:0000256" key="3">
    <source>
        <dbReference type="ARBA" id="ARBA00023004"/>
    </source>
</evidence>
<dbReference type="RefSeq" id="WP_020936192.1">
    <property type="nucleotide sequence ID" value="NC_021921.1"/>
</dbReference>
<proteinExistence type="inferred from homology"/>
<keyword evidence="3" id="KW-0408">Iron</keyword>
<sequence>MTGGEFRSGDPETGGKRGTLMARLDRPSAPEPVRLAAIADPHVSTRAEGTSKLFEHSLEHFTAAVDDIASRDVDAVLSPGDLTKDGEAWNADAVADALEALDVPLYAVPGNHDVPKDGDDHDAIAVADFADRFGPGSYPFHEAVGGLDVLGVNSAGTADRLADTHDGHVDADQREWLAGKLQRTDDPLIVVHHNLASVTEQLRRHRDRVVDDMAIPPTMRETEAFVDVLAEGDASLVLTGHFHLPLTGVDRGVREIATPTTCSFPQSYLLLDVGPTGTDVRLVPIATQDGLELAHDRRARDSTTARGLTSIGAARLASMPLTVED</sequence>
<reference evidence="7 10" key="3">
    <citation type="journal article" date="2014" name="Environ. Microbiol.">
        <title>Halorhabdus tiamatea: proteogenomics and glycosidase activity measurements identify the first cultivated euryarchaeon from a deep-sea anoxic brine lake as potential polysaccharide degrader.</title>
        <authorList>
            <person name="Werner J."/>
            <person name="Ferrer M."/>
            <person name="Michel G."/>
            <person name="Mann A.J."/>
            <person name="Huang S."/>
            <person name="Juarez S."/>
            <person name="Ciordia S."/>
            <person name="Albar J.P."/>
            <person name="Alcaide M."/>
            <person name="La Cono V."/>
            <person name="Yakimov M.M."/>
            <person name="Antunes A."/>
            <person name="Taborda M."/>
            <person name="Da Costa M.S."/>
            <person name="Amann R.I."/>
            <person name="Gloeckner F.O."/>
            <person name="Golyshina O.V."/>
            <person name="Golyshin P.N."/>
            <person name="Teeling H."/>
        </authorList>
    </citation>
    <scope>NUCLEOTIDE SEQUENCE [LARGE SCALE GENOMIC DNA]</scope>
    <source>
        <strain evidence="10">SARL4B</strain>
        <strain evidence="7">Type strain: SARL4B</strain>
    </source>
</reference>
<dbReference type="EMBL" id="HF571520">
    <property type="protein sequence ID" value="CCQ33568.1"/>
    <property type="molecule type" value="Genomic_DNA"/>
</dbReference>
<dbReference type="SUPFAM" id="SSF56300">
    <property type="entry name" value="Metallo-dependent phosphatases"/>
    <property type="match status" value="1"/>
</dbReference>
<dbReference type="GO" id="GO:0046872">
    <property type="term" value="F:metal ion binding"/>
    <property type="evidence" value="ECO:0007669"/>
    <property type="project" value="UniProtKB-KW"/>
</dbReference>
<dbReference type="EMBL" id="AFNT02000032">
    <property type="protein sequence ID" value="ERJ05454.1"/>
    <property type="molecule type" value="Genomic_DNA"/>
</dbReference>
<evidence type="ECO:0000313" key="8">
    <source>
        <dbReference type="EMBL" id="ERJ05454.1"/>
    </source>
</evidence>
<dbReference type="Pfam" id="PF00149">
    <property type="entry name" value="Metallophos"/>
    <property type="match status" value="1"/>
</dbReference>
<reference evidence="8 9" key="1">
    <citation type="journal article" date="2011" name="J. Bacteriol.">
        <title>Genome sequence of Halorhabdus tiamatea, the first archaeon isolated from a deep-sea anoxic brine lake.</title>
        <authorList>
            <person name="Antunes A."/>
            <person name="Alam I."/>
            <person name="Bajic V.B."/>
            <person name="Stingl U."/>
        </authorList>
    </citation>
    <scope>NUCLEOTIDE SEQUENCE [LARGE SCALE GENOMIC DNA]</scope>
    <source>
        <strain evidence="8 9">SARL4B</strain>
    </source>
</reference>
<evidence type="ECO:0000259" key="6">
    <source>
        <dbReference type="Pfam" id="PF00149"/>
    </source>
</evidence>
<gene>
    <name evidence="8" type="ORF">HLRTI_002526</name>
    <name evidence="7" type="ORF">HTIA_1441</name>
</gene>
<dbReference type="KEGG" id="hti:HTIA_1441"/>
<evidence type="ECO:0000313" key="10">
    <source>
        <dbReference type="Proteomes" id="UP000015381"/>
    </source>
</evidence>
<evidence type="ECO:0000313" key="9">
    <source>
        <dbReference type="Proteomes" id="UP000003861"/>
    </source>
</evidence>
<evidence type="ECO:0000256" key="2">
    <source>
        <dbReference type="ARBA" id="ARBA00022801"/>
    </source>
</evidence>
<dbReference type="InterPro" id="IPR029052">
    <property type="entry name" value="Metallo-depent_PP-like"/>
</dbReference>
<keyword evidence="10" id="KW-1185">Reference proteome</keyword>
<dbReference type="PANTHER" id="PTHR42988">
    <property type="entry name" value="PHOSPHOHYDROLASE"/>
    <property type="match status" value="1"/>
</dbReference>
<dbReference type="Proteomes" id="UP000015381">
    <property type="component" value="Chromosome I"/>
</dbReference>
<feature type="region of interest" description="Disordered" evidence="5">
    <location>
        <begin position="1"/>
        <end position="31"/>
    </location>
</feature>
<dbReference type="PANTHER" id="PTHR42988:SF2">
    <property type="entry name" value="CYCLIC NUCLEOTIDE PHOSPHODIESTERASE CBUA0032-RELATED"/>
    <property type="match status" value="1"/>
</dbReference>
<evidence type="ECO:0000313" key="7">
    <source>
        <dbReference type="EMBL" id="CCQ33568.1"/>
    </source>
</evidence>
<dbReference type="HOGENOM" id="CLU_904910_0_0_2"/>
<evidence type="ECO:0000256" key="1">
    <source>
        <dbReference type="ARBA" id="ARBA00022723"/>
    </source>
</evidence>
<name>S6D0N5_9EURY</name>
<dbReference type="InterPro" id="IPR050884">
    <property type="entry name" value="CNP_phosphodiesterase-III"/>
</dbReference>
<evidence type="ECO:0000256" key="5">
    <source>
        <dbReference type="SAM" id="MobiDB-lite"/>
    </source>
</evidence>
<dbReference type="InterPro" id="IPR004843">
    <property type="entry name" value="Calcineurin-like_PHP"/>
</dbReference>
<dbReference type="GeneID" id="23800003"/>
<dbReference type="EC" id="3.1.4.17" evidence="8"/>
<organism evidence="7 10">
    <name type="scientific">Halorhabdus tiamatea SARL4B</name>
    <dbReference type="NCBI Taxonomy" id="1033806"/>
    <lineage>
        <taxon>Archaea</taxon>
        <taxon>Methanobacteriati</taxon>
        <taxon>Methanobacteriota</taxon>
        <taxon>Stenosarchaea group</taxon>
        <taxon>Halobacteria</taxon>
        <taxon>Halobacteriales</taxon>
        <taxon>Haloarculaceae</taxon>
        <taxon>Halorhabdus</taxon>
    </lineage>
</organism>
<comment type="similarity">
    <text evidence="4">Belongs to the cyclic nucleotide phosphodiesterase class-III family.</text>
</comment>
<accession>S6D0N5</accession>
<dbReference type="STRING" id="1033806.HTIA_1441"/>
<keyword evidence="2 8" id="KW-0378">Hydrolase</keyword>
<feature type="domain" description="Calcineurin-like phosphoesterase" evidence="6">
    <location>
        <begin position="34"/>
        <end position="244"/>
    </location>
</feature>
<dbReference type="AlphaFoldDB" id="S6D0N5"/>
<dbReference type="eggNOG" id="arCOG01153">
    <property type="taxonomic scope" value="Archaea"/>
</dbReference>
<reference evidence="8 9" key="2">
    <citation type="journal article" date="2013" name="PLoS ONE">
        <title>INDIGO - INtegrated Data Warehouse of MIcrobial GenOmes with Examples from the Red Sea Extremophiles.</title>
        <authorList>
            <person name="Alam I."/>
            <person name="Antunes A."/>
            <person name="Kamau A.A."/>
            <person name="Ba Alawi W."/>
            <person name="Kalkatawi M."/>
            <person name="Stingl U."/>
            <person name="Bajic V.B."/>
        </authorList>
    </citation>
    <scope>NUCLEOTIDE SEQUENCE [LARGE SCALE GENOMIC DNA]</scope>
    <source>
        <strain evidence="8 9">SARL4B</strain>
    </source>
</reference>
<protein>
    <submittedName>
        <fullName evidence="8">3'5'-cyclic-nucleotide phosphodiesterase protein</fullName>
        <ecNumber evidence="8">3.1.4.17</ecNumber>
    </submittedName>
    <submittedName>
        <fullName evidence="7">Metallophosphoesterase</fullName>
    </submittedName>
</protein>